<evidence type="ECO:0000313" key="15">
    <source>
        <dbReference type="RefSeq" id="XP_036367396.1"/>
    </source>
</evidence>
<evidence type="ECO:0000313" key="13">
    <source>
        <dbReference type="Proteomes" id="UP000515154"/>
    </source>
</evidence>
<evidence type="ECO:0000256" key="9">
    <source>
        <dbReference type="ARBA" id="ARBA00082964"/>
    </source>
</evidence>
<keyword evidence="13" id="KW-1185">Reference proteome</keyword>
<dbReference type="FunFam" id="3.40.50.150:FF:000013">
    <property type="entry name" value="Spermidine synthase"/>
    <property type="match status" value="1"/>
</dbReference>
<comment type="pathway">
    <text evidence="1">Amine and polyamine biosynthesis; spermidine biosynthesis; spermidine from putrescine: step 1/1.</text>
</comment>
<dbReference type="InterPro" id="IPR001045">
    <property type="entry name" value="Spermi_synthase"/>
</dbReference>
<evidence type="ECO:0000256" key="6">
    <source>
        <dbReference type="ARBA" id="ARBA00049307"/>
    </source>
</evidence>
<evidence type="ECO:0000256" key="1">
    <source>
        <dbReference type="ARBA" id="ARBA00005123"/>
    </source>
</evidence>
<name>A0A6P7TEC1_9MOLL</name>
<evidence type="ECO:0000256" key="4">
    <source>
        <dbReference type="ARBA" id="ARBA00012455"/>
    </source>
</evidence>
<gene>
    <name evidence="14 15" type="primary">LOC115222533</name>
</gene>
<evidence type="ECO:0000256" key="5">
    <source>
        <dbReference type="ARBA" id="ARBA00022679"/>
    </source>
</evidence>
<dbReference type="NCBIfam" id="NF002010">
    <property type="entry name" value="PRK00811.1"/>
    <property type="match status" value="1"/>
</dbReference>
<evidence type="ECO:0000256" key="10">
    <source>
        <dbReference type="PROSITE-ProRule" id="PRU00354"/>
    </source>
</evidence>
<dbReference type="FunFam" id="2.30.140.10:FF:000001">
    <property type="entry name" value="SPE3p Spermidine synthase"/>
    <property type="match status" value="1"/>
</dbReference>
<dbReference type="GO" id="GO:0004766">
    <property type="term" value="F:spermidine synthase activity"/>
    <property type="evidence" value="ECO:0007669"/>
    <property type="project" value="UniProtKB-EC"/>
</dbReference>
<dbReference type="AlphaFoldDB" id="A0A6P7TEC1"/>
<evidence type="ECO:0000259" key="12">
    <source>
        <dbReference type="PROSITE" id="PS51006"/>
    </source>
</evidence>
<dbReference type="RefSeq" id="XP_029648650.1">
    <property type="nucleotide sequence ID" value="XM_029792790.2"/>
</dbReference>
<dbReference type="KEGG" id="osn:115222533"/>
<keyword evidence="5 10" id="KW-0808">Transferase</keyword>
<dbReference type="Proteomes" id="UP000515154">
    <property type="component" value="Linkage group LG20"/>
</dbReference>
<dbReference type="Pfam" id="PF17284">
    <property type="entry name" value="Spermine_synt_N"/>
    <property type="match status" value="1"/>
</dbReference>
<keyword evidence="10" id="KW-0620">Polyamine biosynthesis</keyword>
<comment type="similarity">
    <text evidence="2 11">Belongs to the spermidine/spermine synthase family.</text>
</comment>
<dbReference type="GO" id="GO:0008295">
    <property type="term" value="P:spermidine biosynthetic process"/>
    <property type="evidence" value="ECO:0007669"/>
    <property type="project" value="TreeGrafter"/>
</dbReference>
<dbReference type="InterPro" id="IPR030373">
    <property type="entry name" value="PABS_CS"/>
</dbReference>
<protein>
    <recommendedName>
        <fullName evidence="8">Spermidine synthase</fullName>
        <ecNumber evidence="4">2.5.1.16</ecNumber>
    </recommendedName>
    <alternativeName>
        <fullName evidence="9">Putrescine aminopropyltransferase</fullName>
    </alternativeName>
</protein>
<dbReference type="HAMAP" id="MF_00198">
    <property type="entry name" value="Spermidine_synth"/>
    <property type="match status" value="1"/>
</dbReference>
<dbReference type="SUPFAM" id="SSF53335">
    <property type="entry name" value="S-adenosyl-L-methionine-dependent methyltransferases"/>
    <property type="match status" value="1"/>
</dbReference>
<dbReference type="InterPro" id="IPR035246">
    <property type="entry name" value="Spermidine_synt_N"/>
</dbReference>
<dbReference type="NCBIfam" id="TIGR00417">
    <property type="entry name" value="speE"/>
    <property type="match status" value="1"/>
</dbReference>
<dbReference type="PROSITE" id="PS51006">
    <property type="entry name" value="PABS_2"/>
    <property type="match status" value="1"/>
</dbReference>
<dbReference type="Gene3D" id="3.40.50.150">
    <property type="entry name" value="Vaccinia Virus protein VP39"/>
    <property type="match status" value="1"/>
</dbReference>
<dbReference type="PROSITE" id="PS01330">
    <property type="entry name" value="PABS_1"/>
    <property type="match status" value="1"/>
</dbReference>
<evidence type="ECO:0000313" key="14">
    <source>
        <dbReference type="RefSeq" id="XP_029648650.1"/>
    </source>
</evidence>
<evidence type="ECO:0000256" key="11">
    <source>
        <dbReference type="RuleBase" id="RU003836"/>
    </source>
</evidence>
<dbReference type="CDD" id="cd02440">
    <property type="entry name" value="AdoMet_MTases"/>
    <property type="match status" value="1"/>
</dbReference>
<organism evidence="13 14">
    <name type="scientific">Octopus sinensis</name>
    <name type="common">East Asian common octopus</name>
    <dbReference type="NCBI Taxonomy" id="2607531"/>
    <lineage>
        <taxon>Eukaryota</taxon>
        <taxon>Metazoa</taxon>
        <taxon>Spiralia</taxon>
        <taxon>Lophotrochozoa</taxon>
        <taxon>Mollusca</taxon>
        <taxon>Cephalopoda</taxon>
        <taxon>Coleoidea</taxon>
        <taxon>Octopodiformes</taxon>
        <taxon>Octopoda</taxon>
        <taxon>Incirrata</taxon>
        <taxon>Octopodidae</taxon>
        <taxon>Octopus</taxon>
    </lineage>
</organism>
<comment type="subunit">
    <text evidence="3">Homodimer or homotetramer.</text>
</comment>
<feature type="domain" description="PABS" evidence="12">
    <location>
        <begin position="5"/>
        <end position="240"/>
    </location>
</feature>
<evidence type="ECO:0000256" key="8">
    <source>
        <dbReference type="ARBA" id="ARBA00072554"/>
    </source>
</evidence>
<evidence type="ECO:0000256" key="7">
    <source>
        <dbReference type="ARBA" id="ARBA00053963"/>
    </source>
</evidence>
<dbReference type="PANTHER" id="PTHR11558">
    <property type="entry name" value="SPERMIDINE/SPERMINE SYNTHASE"/>
    <property type="match status" value="1"/>
</dbReference>
<proteinExistence type="inferred from homology"/>
<reference evidence="14 15" key="1">
    <citation type="submission" date="2025-08" db="UniProtKB">
        <authorList>
            <consortium name="RefSeq"/>
        </authorList>
    </citation>
    <scope>IDENTIFICATION</scope>
</reference>
<dbReference type="InterPro" id="IPR037163">
    <property type="entry name" value="Spermidine_synt_N_sf"/>
</dbReference>
<comment type="catalytic activity">
    <reaction evidence="6">
        <text>S-adenosyl 3-(methylsulfanyl)propylamine + putrescine = S-methyl-5'-thioadenosine + spermidine + H(+)</text>
        <dbReference type="Rhea" id="RHEA:12721"/>
        <dbReference type="ChEBI" id="CHEBI:15378"/>
        <dbReference type="ChEBI" id="CHEBI:17509"/>
        <dbReference type="ChEBI" id="CHEBI:57443"/>
        <dbReference type="ChEBI" id="CHEBI:57834"/>
        <dbReference type="ChEBI" id="CHEBI:326268"/>
        <dbReference type="EC" id="2.5.1.16"/>
    </reaction>
</comment>
<dbReference type="EC" id="2.5.1.16" evidence="4"/>
<evidence type="ECO:0000256" key="2">
    <source>
        <dbReference type="ARBA" id="ARBA00007867"/>
    </source>
</evidence>
<dbReference type="InterPro" id="IPR029063">
    <property type="entry name" value="SAM-dependent_MTases_sf"/>
</dbReference>
<feature type="active site" description="Proton acceptor" evidence="10">
    <location>
        <position position="160"/>
    </location>
</feature>
<comment type="function">
    <text evidence="7">Catalyzes the production of spermidine from putrescine and decarboxylated S-adenosylmethionine (dcSAM). Has a strong preference for putrescine as substrate, and has very low activity towards 1,3-diaminopropane. Has extremely low activity towards spermidine.</text>
</comment>
<dbReference type="Gene3D" id="2.30.140.10">
    <property type="entry name" value="Spermidine synthase, tetramerisation domain"/>
    <property type="match status" value="1"/>
</dbReference>
<dbReference type="Pfam" id="PF01564">
    <property type="entry name" value="Spermine_synth"/>
    <property type="match status" value="1"/>
</dbReference>
<sequence>MPLENGWFREECDLWSGYSMCLKVDEVLYHEKSKFQDIMVFKSKRFGNVLVLDGLVQCSEKDEFAYQEMIANIPLYSHPSPENVLIIGGGDGGVVREVVKHPSVKKVVLCEIDEEVCNVSKKYLPGMAVGLSHPKLELCIADGVEYLEKCEGKFDVIITDSTDPVGPAEGLFELRFYKLIHKALKPDGIMCNQGENIWLDKELIQDVLKKCRAVFPCVSYANCTLATYACGQIGLVLCSNTMRDLSKPVRTLTEDEVEANDYKYYNSAVHSASFVLPNFAHKAFGLPIKS</sequence>
<evidence type="ECO:0000256" key="3">
    <source>
        <dbReference type="ARBA" id="ARBA00011774"/>
    </source>
</evidence>
<dbReference type="GO" id="GO:0005829">
    <property type="term" value="C:cytosol"/>
    <property type="evidence" value="ECO:0007669"/>
    <property type="project" value="TreeGrafter"/>
</dbReference>
<dbReference type="RefSeq" id="XP_036367396.1">
    <property type="nucleotide sequence ID" value="XM_036511503.1"/>
</dbReference>
<accession>A0A6P7TEC1</accession>
<dbReference type="PANTHER" id="PTHR11558:SF11">
    <property type="entry name" value="SPERMIDINE SYNTHASE"/>
    <property type="match status" value="1"/>
</dbReference>
<dbReference type="InterPro" id="IPR030374">
    <property type="entry name" value="PABS"/>
</dbReference>